<keyword evidence="1" id="KW-0812">Transmembrane</keyword>
<name>A0A1N7RET6_9BACT</name>
<feature type="transmembrane region" description="Helical" evidence="1">
    <location>
        <begin position="91"/>
        <end position="110"/>
    </location>
</feature>
<proteinExistence type="predicted"/>
<accession>A0A1N7RET6</accession>
<sequence>MFKLLDMTDIMLSKIKDLFKPLTVLVTFVLNIMLICALLYNPFSLFFVEGNETYGIVSAILTIVTCVLIVSLSVSSGLLLYNIAKKDRVSIYSPVLALIVLIAVLAAILYGG</sequence>
<dbReference type="Proteomes" id="UP000186917">
    <property type="component" value="Unassembled WGS sequence"/>
</dbReference>
<feature type="transmembrane region" description="Helical" evidence="1">
    <location>
        <begin position="60"/>
        <end position="84"/>
    </location>
</feature>
<dbReference type="AlphaFoldDB" id="A0A1N7RET6"/>
<keyword evidence="3" id="KW-1185">Reference proteome</keyword>
<dbReference type="STRING" id="477680.SAMN05421788_1132"/>
<feature type="transmembrane region" description="Helical" evidence="1">
    <location>
        <begin position="21"/>
        <end position="40"/>
    </location>
</feature>
<evidence type="ECO:0000313" key="3">
    <source>
        <dbReference type="Proteomes" id="UP000186917"/>
    </source>
</evidence>
<reference evidence="3" key="1">
    <citation type="submission" date="2017-01" db="EMBL/GenBank/DDBJ databases">
        <authorList>
            <person name="Varghese N."/>
            <person name="Submissions S."/>
        </authorList>
    </citation>
    <scope>NUCLEOTIDE SEQUENCE [LARGE SCALE GENOMIC DNA]</scope>
    <source>
        <strain evidence="3">DSM 21054</strain>
    </source>
</reference>
<gene>
    <name evidence="2" type="ORF">SAMN05421788_1132</name>
</gene>
<dbReference type="EMBL" id="FTOR01000013">
    <property type="protein sequence ID" value="SIT33589.1"/>
    <property type="molecule type" value="Genomic_DNA"/>
</dbReference>
<organism evidence="2 3">
    <name type="scientific">Filimonas lacunae</name>
    <dbReference type="NCBI Taxonomy" id="477680"/>
    <lineage>
        <taxon>Bacteria</taxon>
        <taxon>Pseudomonadati</taxon>
        <taxon>Bacteroidota</taxon>
        <taxon>Chitinophagia</taxon>
        <taxon>Chitinophagales</taxon>
        <taxon>Chitinophagaceae</taxon>
        <taxon>Filimonas</taxon>
    </lineage>
</organism>
<evidence type="ECO:0000256" key="1">
    <source>
        <dbReference type="SAM" id="Phobius"/>
    </source>
</evidence>
<protein>
    <submittedName>
        <fullName evidence="2">Uncharacterized protein</fullName>
    </submittedName>
</protein>
<evidence type="ECO:0000313" key="2">
    <source>
        <dbReference type="EMBL" id="SIT33589.1"/>
    </source>
</evidence>
<keyword evidence="1" id="KW-0472">Membrane</keyword>
<keyword evidence="1" id="KW-1133">Transmembrane helix</keyword>